<dbReference type="EMBL" id="MU277334">
    <property type="protein sequence ID" value="KAI0054881.1"/>
    <property type="molecule type" value="Genomic_DNA"/>
</dbReference>
<comment type="caution">
    <text evidence="1">The sequence shown here is derived from an EMBL/GenBank/DDBJ whole genome shotgun (WGS) entry which is preliminary data.</text>
</comment>
<name>A0ACB8SG49_9AGAM</name>
<accession>A0ACB8SG49</accession>
<reference evidence="1" key="2">
    <citation type="journal article" date="2022" name="New Phytol.">
        <title>Evolutionary transition to the ectomycorrhizal habit in the genomes of a hyperdiverse lineage of mushroom-forming fungi.</title>
        <authorList>
            <person name="Looney B."/>
            <person name="Miyauchi S."/>
            <person name="Morin E."/>
            <person name="Drula E."/>
            <person name="Courty P.E."/>
            <person name="Kohler A."/>
            <person name="Kuo A."/>
            <person name="LaButti K."/>
            <person name="Pangilinan J."/>
            <person name="Lipzen A."/>
            <person name="Riley R."/>
            <person name="Andreopoulos W."/>
            <person name="He G."/>
            <person name="Johnson J."/>
            <person name="Nolan M."/>
            <person name="Tritt A."/>
            <person name="Barry K.W."/>
            <person name="Grigoriev I.V."/>
            <person name="Nagy L.G."/>
            <person name="Hibbett D."/>
            <person name="Henrissat B."/>
            <person name="Matheny P.B."/>
            <person name="Labbe J."/>
            <person name="Martin F.M."/>
        </authorList>
    </citation>
    <scope>NUCLEOTIDE SEQUENCE</scope>
    <source>
        <strain evidence="1">HHB10654</strain>
    </source>
</reference>
<gene>
    <name evidence="1" type="ORF">BV25DRAFT_1922290</name>
</gene>
<organism evidence="1 2">
    <name type="scientific">Artomyces pyxidatus</name>
    <dbReference type="NCBI Taxonomy" id="48021"/>
    <lineage>
        <taxon>Eukaryota</taxon>
        <taxon>Fungi</taxon>
        <taxon>Dikarya</taxon>
        <taxon>Basidiomycota</taxon>
        <taxon>Agaricomycotina</taxon>
        <taxon>Agaricomycetes</taxon>
        <taxon>Russulales</taxon>
        <taxon>Auriscalpiaceae</taxon>
        <taxon>Artomyces</taxon>
    </lineage>
</organism>
<proteinExistence type="predicted"/>
<evidence type="ECO:0000313" key="1">
    <source>
        <dbReference type="EMBL" id="KAI0054881.1"/>
    </source>
</evidence>
<evidence type="ECO:0000313" key="2">
    <source>
        <dbReference type="Proteomes" id="UP000814140"/>
    </source>
</evidence>
<sequence length="195" mass="22821">MSQPSVPSSKETYYARHRDARQAYQWDYNTIKRVGRRKVSSRERGIREGTRRRLQVGHTQTYVNTFAHRSRNPDRERTDSMVQAEKELRRRCELVEEEEREKHDEEADPDGWVPAYVDILDVWIGQYLEEASELLSTIPQNARRTDPQLHALRRCIATLLQQQELWPQGMKAYGAASEDKVLIWADRLPLAASTV</sequence>
<dbReference type="Proteomes" id="UP000814140">
    <property type="component" value="Unassembled WGS sequence"/>
</dbReference>
<protein>
    <submittedName>
        <fullName evidence="1">Uncharacterized protein</fullName>
    </submittedName>
</protein>
<keyword evidence="2" id="KW-1185">Reference proteome</keyword>
<reference evidence="1" key="1">
    <citation type="submission" date="2021-03" db="EMBL/GenBank/DDBJ databases">
        <authorList>
            <consortium name="DOE Joint Genome Institute"/>
            <person name="Ahrendt S."/>
            <person name="Looney B.P."/>
            <person name="Miyauchi S."/>
            <person name="Morin E."/>
            <person name="Drula E."/>
            <person name="Courty P.E."/>
            <person name="Chicoki N."/>
            <person name="Fauchery L."/>
            <person name="Kohler A."/>
            <person name="Kuo A."/>
            <person name="Labutti K."/>
            <person name="Pangilinan J."/>
            <person name="Lipzen A."/>
            <person name="Riley R."/>
            <person name="Andreopoulos W."/>
            <person name="He G."/>
            <person name="Johnson J."/>
            <person name="Barry K.W."/>
            <person name="Grigoriev I.V."/>
            <person name="Nagy L."/>
            <person name="Hibbett D."/>
            <person name="Henrissat B."/>
            <person name="Matheny P.B."/>
            <person name="Labbe J."/>
            <person name="Martin F."/>
        </authorList>
    </citation>
    <scope>NUCLEOTIDE SEQUENCE</scope>
    <source>
        <strain evidence="1">HHB10654</strain>
    </source>
</reference>